<dbReference type="RefSeq" id="WP_289999083.1">
    <property type="nucleotide sequence ID" value="NZ_JAUEPH010000002.1"/>
</dbReference>
<protein>
    <recommendedName>
        <fullName evidence="2">histidine kinase</fullName>
        <ecNumber evidence="2">2.7.13.3</ecNumber>
    </recommendedName>
</protein>
<dbReference type="InterPro" id="IPR000700">
    <property type="entry name" value="PAS-assoc_C"/>
</dbReference>
<dbReference type="NCBIfam" id="TIGR00229">
    <property type="entry name" value="sensory_box"/>
    <property type="match status" value="1"/>
</dbReference>
<evidence type="ECO:0000256" key="2">
    <source>
        <dbReference type="ARBA" id="ARBA00012438"/>
    </source>
</evidence>
<dbReference type="Pfam" id="PF00072">
    <property type="entry name" value="Response_reg"/>
    <property type="match status" value="1"/>
</dbReference>
<feature type="transmembrane region" description="Helical" evidence="7">
    <location>
        <begin position="271"/>
        <end position="293"/>
    </location>
</feature>
<dbReference type="SUPFAM" id="SSF47384">
    <property type="entry name" value="Homodimeric domain of signal transducing histidine kinase"/>
    <property type="match status" value="1"/>
</dbReference>
<dbReference type="SMART" id="SM00387">
    <property type="entry name" value="HATPase_c"/>
    <property type="match status" value="1"/>
</dbReference>
<dbReference type="InterPro" id="IPR011006">
    <property type="entry name" value="CheY-like_superfamily"/>
</dbReference>
<dbReference type="InterPro" id="IPR001789">
    <property type="entry name" value="Sig_transdc_resp-reg_receiver"/>
</dbReference>
<dbReference type="CDD" id="cd17546">
    <property type="entry name" value="REC_hyHK_CKI1_RcsC-like"/>
    <property type="match status" value="1"/>
</dbReference>
<proteinExistence type="predicted"/>
<dbReference type="Gene3D" id="3.40.50.2300">
    <property type="match status" value="1"/>
</dbReference>
<dbReference type="InterPro" id="IPR004358">
    <property type="entry name" value="Sig_transdc_His_kin-like_C"/>
</dbReference>
<comment type="caution">
    <text evidence="11">The sequence shown here is derived from an EMBL/GenBank/DDBJ whole genome shotgun (WGS) entry which is preliminary data.</text>
</comment>
<dbReference type="Pfam" id="PF00512">
    <property type="entry name" value="HisKA"/>
    <property type="match status" value="1"/>
</dbReference>
<keyword evidence="7" id="KW-0472">Membrane</keyword>
<evidence type="ECO:0000256" key="5">
    <source>
        <dbReference type="ARBA" id="ARBA00022777"/>
    </source>
</evidence>
<evidence type="ECO:0000313" key="12">
    <source>
        <dbReference type="Proteomes" id="UP001171916"/>
    </source>
</evidence>
<dbReference type="InterPro" id="IPR000014">
    <property type="entry name" value="PAS"/>
</dbReference>
<dbReference type="InterPro" id="IPR035965">
    <property type="entry name" value="PAS-like_dom_sf"/>
</dbReference>
<keyword evidence="11" id="KW-0547">Nucleotide-binding</keyword>
<dbReference type="Pfam" id="PF13426">
    <property type="entry name" value="PAS_9"/>
    <property type="match status" value="1"/>
</dbReference>
<dbReference type="EMBL" id="JAUEPH010000002">
    <property type="protein sequence ID" value="MDN3203522.1"/>
    <property type="molecule type" value="Genomic_DNA"/>
</dbReference>
<dbReference type="PROSITE" id="PS50110">
    <property type="entry name" value="RESPONSE_REGULATORY"/>
    <property type="match status" value="1"/>
</dbReference>
<dbReference type="Gene3D" id="3.30.565.10">
    <property type="entry name" value="Histidine kinase-like ATPase, C-terminal domain"/>
    <property type="match status" value="1"/>
</dbReference>
<keyword evidence="5" id="KW-0418">Kinase</keyword>
<reference evidence="11" key="1">
    <citation type="submission" date="2023-06" db="EMBL/GenBank/DDBJ databases">
        <title>Robiginitalea aurantiacus sp. nov. and Algoriphagus sediminis sp. nov., isolated from coastal sediment.</title>
        <authorList>
            <person name="Zhou Z.Y."/>
            <person name="An J."/>
            <person name="Jia Y.W."/>
            <person name="Du Z.J."/>
        </authorList>
    </citation>
    <scope>NUCLEOTIDE SEQUENCE</scope>
    <source>
        <strain evidence="11">C2-7</strain>
    </source>
</reference>
<evidence type="ECO:0000259" key="8">
    <source>
        <dbReference type="PROSITE" id="PS50109"/>
    </source>
</evidence>
<dbReference type="SUPFAM" id="SSF52172">
    <property type="entry name" value="CheY-like"/>
    <property type="match status" value="1"/>
</dbReference>
<dbReference type="SMART" id="SM00388">
    <property type="entry name" value="HisKA"/>
    <property type="match status" value="1"/>
</dbReference>
<feature type="domain" description="Response regulatory" evidence="9">
    <location>
        <begin position="827"/>
        <end position="943"/>
    </location>
</feature>
<evidence type="ECO:0000256" key="1">
    <source>
        <dbReference type="ARBA" id="ARBA00000085"/>
    </source>
</evidence>
<dbReference type="Gene3D" id="3.30.450.20">
    <property type="entry name" value="PAS domain"/>
    <property type="match status" value="2"/>
</dbReference>
<dbReference type="SMART" id="SM00091">
    <property type="entry name" value="PAS"/>
    <property type="match status" value="2"/>
</dbReference>
<keyword evidence="12" id="KW-1185">Reference proteome</keyword>
<dbReference type="SUPFAM" id="SSF55874">
    <property type="entry name" value="ATPase domain of HSP90 chaperone/DNA topoisomerase II/histidine kinase"/>
    <property type="match status" value="1"/>
</dbReference>
<keyword evidence="4" id="KW-0808">Transferase</keyword>
<dbReference type="Pfam" id="PF02518">
    <property type="entry name" value="HATPase_c"/>
    <property type="match status" value="1"/>
</dbReference>
<dbReference type="SUPFAM" id="SSF55785">
    <property type="entry name" value="PYP-like sensor domain (PAS domain)"/>
    <property type="match status" value="2"/>
</dbReference>
<feature type="domain" description="PAC" evidence="10">
    <location>
        <begin position="386"/>
        <end position="438"/>
    </location>
</feature>
<dbReference type="CDD" id="cd00130">
    <property type="entry name" value="PAS"/>
    <property type="match status" value="1"/>
</dbReference>
<gene>
    <name evidence="11" type="ORF">QVH07_05160</name>
</gene>
<evidence type="ECO:0000256" key="7">
    <source>
        <dbReference type="SAM" id="Phobius"/>
    </source>
</evidence>
<accession>A0ABT7YAH2</accession>
<evidence type="ECO:0000256" key="4">
    <source>
        <dbReference type="ARBA" id="ARBA00022679"/>
    </source>
</evidence>
<organism evidence="11 12">
    <name type="scientific">Algoriphagus sediminis</name>
    <dbReference type="NCBI Taxonomy" id="3057113"/>
    <lineage>
        <taxon>Bacteria</taxon>
        <taxon>Pseudomonadati</taxon>
        <taxon>Bacteroidota</taxon>
        <taxon>Cytophagia</taxon>
        <taxon>Cytophagales</taxon>
        <taxon>Cyclobacteriaceae</taxon>
        <taxon>Algoriphagus</taxon>
    </lineage>
</organism>
<dbReference type="CDD" id="cd00082">
    <property type="entry name" value="HisKA"/>
    <property type="match status" value="1"/>
</dbReference>
<dbReference type="InterPro" id="IPR003661">
    <property type="entry name" value="HisK_dim/P_dom"/>
</dbReference>
<feature type="domain" description="Histidine kinase" evidence="8">
    <location>
        <begin position="576"/>
        <end position="798"/>
    </location>
</feature>
<feature type="modified residue" description="4-aspartylphosphate" evidence="6">
    <location>
        <position position="876"/>
    </location>
</feature>
<name>A0ABT7YAH2_9BACT</name>
<dbReference type="InterPro" id="IPR036097">
    <property type="entry name" value="HisK_dim/P_sf"/>
</dbReference>
<dbReference type="SMART" id="SM00448">
    <property type="entry name" value="REC"/>
    <property type="match status" value="1"/>
</dbReference>
<dbReference type="PANTHER" id="PTHR43047:SF72">
    <property type="entry name" value="OSMOSENSING HISTIDINE PROTEIN KINASE SLN1"/>
    <property type="match status" value="1"/>
</dbReference>
<dbReference type="PANTHER" id="PTHR43047">
    <property type="entry name" value="TWO-COMPONENT HISTIDINE PROTEIN KINASE"/>
    <property type="match status" value="1"/>
</dbReference>
<evidence type="ECO:0000256" key="3">
    <source>
        <dbReference type="ARBA" id="ARBA00022553"/>
    </source>
</evidence>
<evidence type="ECO:0000313" key="11">
    <source>
        <dbReference type="EMBL" id="MDN3203522.1"/>
    </source>
</evidence>
<dbReference type="Gene3D" id="1.10.287.130">
    <property type="match status" value="1"/>
</dbReference>
<evidence type="ECO:0000259" key="10">
    <source>
        <dbReference type="PROSITE" id="PS50113"/>
    </source>
</evidence>
<dbReference type="CDD" id="cd16922">
    <property type="entry name" value="HATPase_EvgS-ArcB-TorS-like"/>
    <property type="match status" value="1"/>
</dbReference>
<dbReference type="GO" id="GO:0005524">
    <property type="term" value="F:ATP binding"/>
    <property type="evidence" value="ECO:0007669"/>
    <property type="project" value="UniProtKB-KW"/>
</dbReference>
<evidence type="ECO:0000259" key="9">
    <source>
        <dbReference type="PROSITE" id="PS50110"/>
    </source>
</evidence>
<dbReference type="InterPro" id="IPR005467">
    <property type="entry name" value="His_kinase_dom"/>
</dbReference>
<keyword evidence="11" id="KW-0067">ATP-binding</keyword>
<dbReference type="PROSITE" id="PS50109">
    <property type="entry name" value="HIS_KIN"/>
    <property type="match status" value="1"/>
</dbReference>
<dbReference type="PROSITE" id="PS50113">
    <property type="entry name" value="PAC"/>
    <property type="match status" value="1"/>
</dbReference>
<dbReference type="Proteomes" id="UP001171916">
    <property type="component" value="Unassembled WGS sequence"/>
</dbReference>
<feature type="transmembrane region" description="Helical" evidence="7">
    <location>
        <begin position="12"/>
        <end position="37"/>
    </location>
</feature>
<keyword evidence="7" id="KW-1133">Transmembrane helix</keyword>
<dbReference type="EC" id="2.7.13.3" evidence="2"/>
<sequence length="956" mass="109805">MKWFKSKYQQDFWVTIIMGSVIVISVVVLAVNFFIAIRNSQLSSRKEFLQKQTELVSRQLEMKMDEFEGDAKVVRAFVDDQDMDEEDYRQEFTETIRRVFNSYPDLIDSAHVHFSDSLISFQMTQRNNFIRRQIYEVSEKNNLNYLEVEGDTEIKIEFFLNLPAYTVRFVQDFYLDPNGSKFLIIRDSIIYLNSGFSQEPISIAEESRNEIFKDVSEGLKGLYSVNWISSGMEGMAQAAQYPFDFGDIERDASLVFLLKTDDLNSGIYSTYFFLFCVLILILIGTIVIFSLSIGNNEKSRKELMQKTEEISDLFERQSLLLQELRGFVFFHDYQGKITRVTQEMEAILGRDLNEFYEAFQKNSPYEDVKRVRNFVLKAVDNKLPYLDFEYDYLRRDGKKLRLRIFEKLVYDEEGNFKGGNGICTDITNQYEARKELINSENRLRNVIRNIPDVISIYDNSGKILSLDVKDQSEFVANSSEFVGKRLDELVGTKMKDEVLKAFSESRRTGRIKTVEWPIRIDDTKKYFEVRFFPLDDSQMMSLSKDITTQKIWEKGLVEAMNAAEKANQAKSEFLANMSHEIRTPLNGLLGIIDLLEQTDLNDQQKQYLSIIKNSGNSLLGIIKDILDYSKIEAGKIELNDQKFSPGIELIKMIDIFLGLTKKKKINLVYEIEEEANGWFIGDKDKWQQVLMNLLGNATKFTPEGGEILVKLSTEYLTDSAYFINCEVHDSGIGISPEEIPFLTDPFFQVESASDRTYQGTGLGLAIAKKIIQIMGGDLNIESSVGEGSVFSFSVLLGKSENQFNDSGVVELVDEDIDSNQGQEYPLRILLAEDNDLNLELMSLMLEQLNYEFDVARNGLDVLSSLDQKAFDVILMDVQMPLLNGLEATKRIRQGQIQKDVIIVGLSANVFDEDFKKAEEMGMDFYLTKPIRLAELAKILKNTYLTLEGEQKSKSEH</sequence>
<keyword evidence="7" id="KW-0812">Transmembrane</keyword>
<comment type="catalytic activity">
    <reaction evidence="1">
        <text>ATP + protein L-histidine = ADP + protein N-phospho-L-histidine.</text>
        <dbReference type="EC" id="2.7.13.3"/>
    </reaction>
</comment>
<keyword evidence="3 6" id="KW-0597">Phosphoprotein</keyword>
<dbReference type="InterPro" id="IPR036890">
    <property type="entry name" value="HATPase_C_sf"/>
</dbReference>
<dbReference type="PRINTS" id="PR00344">
    <property type="entry name" value="BCTRLSENSOR"/>
</dbReference>
<dbReference type="InterPro" id="IPR003594">
    <property type="entry name" value="HATPase_dom"/>
</dbReference>
<evidence type="ECO:0000256" key="6">
    <source>
        <dbReference type="PROSITE-ProRule" id="PRU00169"/>
    </source>
</evidence>